<proteinExistence type="inferred from homology"/>
<evidence type="ECO:0008006" key="5">
    <source>
        <dbReference type="Google" id="ProtNLM"/>
    </source>
</evidence>
<dbReference type="InterPro" id="IPR042100">
    <property type="entry name" value="Bug_dom1"/>
</dbReference>
<dbReference type="Gene3D" id="3.40.190.150">
    <property type="entry name" value="Bordetella uptake gene, domain 1"/>
    <property type="match status" value="1"/>
</dbReference>
<dbReference type="Gene3D" id="3.40.190.10">
    <property type="entry name" value="Periplasmic binding protein-like II"/>
    <property type="match status" value="1"/>
</dbReference>
<feature type="signal peptide" evidence="2">
    <location>
        <begin position="1"/>
        <end position="22"/>
    </location>
</feature>
<dbReference type="InterPro" id="IPR005064">
    <property type="entry name" value="BUG"/>
</dbReference>
<name>A0A1S2LMV3_9BACI</name>
<evidence type="ECO:0000256" key="1">
    <source>
        <dbReference type="ARBA" id="ARBA00006987"/>
    </source>
</evidence>
<comment type="similarity">
    <text evidence="1">Belongs to the UPF0065 (bug) family.</text>
</comment>
<dbReference type="PANTHER" id="PTHR42928">
    <property type="entry name" value="TRICARBOXYLATE-BINDING PROTEIN"/>
    <property type="match status" value="1"/>
</dbReference>
<reference evidence="3 4" key="1">
    <citation type="submission" date="2016-10" db="EMBL/GenBank/DDBJ databases">
        <title>Draft genome sequences of four alkaliphilic bacteria belonging to the Anaerobacillus genus.</title>
        <authorList>
            <person name="Bassil N.M."/>
            <person name="Lloyd J.R."/>
        </authorList>
    </citation>
    <scope>NUCLEOTIDE SEQUENCE [LARGE SCALE GENOMIC DNA]</scope>
    <source>
        <strain evidence="3 4">DSM 15340</strain>
    </source>
</reference>
<dbReference type="RefSeq" id="WP_071312952.1">
    <property type="nucleotide sequence ID" value="NZ_MLQQ01000013.1"/>
</dbReference>
<evidence type="ECO:0000313" key="3">
    <source>
        <dbReference type="EMBL" id="OIJ13842.1"/>
    </source>
</evidence>
<dbReference type="Pfam" id="PF03401">
    <property type="entry name" value="TctC"/>
    <property type="match status" value="1"/>
</dbReference>
<gene>
    <name evidence="3" type="ORF">BKP35_08685</name>
</gene>
<evidence type="ECO:0000313" key="4">
    <source>
        <dbReference type="Proteomes" id="UP000180098"/>
    </source>
</evidence>
<organism evidence="3 4">
    <name type="scientific">Anaerobacillus arseniciselenatis</name>
    <dbReference type="NCBI Taxonomy" id="85682"/>
    <lineage>
        <taxon>Bacteria</taxon>
        <taxon>Bacillati</taxon>
        <taxon>Bacillota</taxon>
        <taxon>Bacilli</taxon>
        <taxon>Bacillales</taxon>
        <taxon>Bacillaceae</taxon>
        <taxon>Anaerobacillus</taxon>
    </lineage>
</organism>
<feature type="chain" id="PRO_5038705078" description="C4-dicarboxylate ABC transporter substrate-binding protein" evidence="2">
    <location>
        <begin position="23"/>
        <end position="334"/>
    </location>
</feature>
<dbReference type="CDD" id="cd07012">
    <property type="entry name" value="PBP2_Bug_TTT"/>
    <property type="match status" value="1"/>
</dbReference>
<dbReference type="EMBL" id="MLQQ01000013">
    <property type="protein sequence ID" value="OIJ13842.1"/>
    <property type="molecule type" value="Genomic_DNA"/>
</dbReference>
<keyword evidence="4" id="KW-1185">Reference proteome</keyword>
<dbReference type="PROSITE" id="PS51257">
    <property type="entry name" value="PROKAR_LIPOPROTEIN"/>
    <property type="match status" value="1"/>
</dbReference>
<evidence type="ECO:0000256" key="2">
    <source>
        <dbReference type="SAM" id="SignalP"/>
    </source>
</evidence>
<dbReference type="SUPFAM" id="SSF53850">
    <property type="entry name" value="Periplasmic binding protein-like II"/>
    <property type="match status" value="1"/>
</dbReference>
<protein>
    <recommendedName>
        <fullName evidence="5">C4-dicarboxylate ABC transporter substrate-binding protein</fullName>
    </recommendedName>
</protein>
<dbReference type="AlphaFoldDB" id="A0A1S2LMV3"/>
<dbReference type="PIRSF" id="PIRSF017082">
    <property type="entry name" value="YflP"/>
    <property type="match status" value="1"/>
</dbReference>
<comment type="caution">
    <text evidence="3">The sequence shown here is derived from an EMBL/GenBank/DDBJ whole genome shotgun (WGS) entry which is preliminary data.</text>
</comment>
<dbReference type="OrthoDB" id="9780943at2"/>
<dbReference type="Proteomes" id="UP000180098">
    <property type="component" value="Unassembled WGS sequence"/>
</dbReference>
<accession>A0A1S2LMV3</accession>
<keyword evidence="2" id="KW-0732">Signal</keyword>
<sequence>MKKNLLKGLMALTLALLLITLAGCGQEEASTNEETNEGGSPETTFNYPTKPITIINPFSAGGPADNTSRFLAHHAEDYVGTSIVVENRDGGSGTIGQTAGANADPDGYTLTLITSSIVSNPLFNNVTYTHESFEPIIMTVNDPFYLVVNPDAPFDDIESFMKYAKENPGQITLGSSGTDTVPAFTLRELALEEDIDITMIPHDGEAYAVAAAAGGHIDGLVGNFSGFESQFNSGQLKPILIFDNERSELAPDVPTSEEAGIDIISGSWRGIAAPAGTDPEVVAYLHEKFKETTENEEYQNQMKNAGIDMSYRGPEDFKEIIQDTYNRYDMFTQE</sequence>
<dbReference type="PANTHER" id="PTHR42928:SF5">
    <property type="entry name" value="BLR1237 PROTEIN"/>
    <property type="match status" value="1"/>
</dbReference>